<sequence length="376" mass="40330">MPAVNNVLVVGGGAAGAAAAILLADAGVAVDLVEVMPAVTALGSGITLQGNALRVLRQLGVLDDCLALGYPFSKLVIRAPDPAATVVAEVDDLPFGGPDLPSTMGMYRPDLARILMARVDRAGAKVRFSTTVETFQQDDHGVDVRFSDGTSGRYDLVVGADGVRSATRQALGIQLETRSVGLGAWRMFGPRPAEITAFNVIFGGPSHMVSVCPTSEDTAYWSLLEDAQDRSRQSPDERLATFRDLTRGYHGPWDEVRDAFTDPAKLHYTWFEAHLLDAPWHRGRIGLIGDATHVCPPTIAQGAAMGLEDASVLAELLTTSDRVDETLWDAFMARRHDRVKTVVDASVQIAQWNLDHVQGDVPAVTRRVAAVVSQPA</sequence>
<keyword evidence="1" id="KW-0560">Oxidoreductase</keyword>
<dbReference type="PRINTS" id="PR00420">
    <property type="entry name" value="RNGMNOXGNASE"/>
</dbReference>
<feature type="domain" description="FAD-binding" evidence="3">
    <location>
        <begin position="6"/>
        <end position="346"/>
    </location>
</feature>
<protein>
    <submittedName>
        <fullName evidence="4">2-polyprenyl-6-methoxyphenol hydroxylase</fullName>
    </submittedName>
</protein>
<reference evidence="4 5" key="1">
    <citation type="submission" date="2016-11" db="EMBL/GenBank/DDBJ databases">
        <authorList>
            <person name="Jaros S."/>
            <person name="Januszkiewicz K."/>
            <person name="Wedrychowicz H."/>
        </authorList>
    </citation>
    <scope>NUCLEOTIDE SEQUENCE [LARGE SCALE GENOMIC DNA]</scope>
    <source>
        <strain evidence="4 5">DSM 46144</strain>
    </source>
</reference>
<dbReference type="PANTHER" id="PTHR13789">
    <property type="entry name" value="MONOOXYGENASE"/>
    <property type="match status" value="1"/>
</dbReference>
<evidence type="ECO:0000313" key="4">
    <source>
        <dbReference type="EMBL" id="SHN46745.1"/>
    </source>
</evidence>
<dbReference type="GO" id="GO:0004497">
    <property type="term" value="F:monooxygenase activity"/>
    <property type="evidence" value="ECO:0007669"/>
    <property type="project" value="UniProtKB-KW"/>
</dbReference>
<dbReference type="PANTHER" id="PTHR13789:SF309">
    <property type="entry name" value="PUTATIVE (AFU_ORTHOLOGUE AFUA_6G14510)-RELATED"/>
    <property type="match status" value="1"/>
</dbReference>
<dbReference type="SUPFAM" id="SSF51905">
    <property type="entry name" value="FAD/NAD(P)-binding domain"/>
    <property type="match status" value="1"/>
</dbReference>
<accession>A0A1M7RK73</accession>
<dbReference type="AlphaFoldDB" id="A0A1M7RK73"/>
<evidence type="ECO:0000256" key="2">
    <source>
        <dbReference type="ARBA" id="ARBA00023033"/>
    </source>
</evidence>
<proteinExistence type="predicted"/>
<evidence type="ECO:0000259" key="3">
    <source>
        <dbReference type="Pfam" id="PF01494"/>
    </source>
</evidence>
<name>A0A1M7RK73_9ACTN</name>
<dbReference type="RefSeq" id="WP_073263977.1">
    <property type="nucleotide sequence ID" value="NZ_FRCS01000017.1"/>
</dbReference>
<dbReference type="InterPro" id="IPR036188">
    <property type="entry name" value="FAD/NAD-bd_sf"/>
</dbReference>
<dbReference type="GO" id="GO:0071949">
    <property type="term" value="F:FAD binding"/>
    <property type="evidence" value="ECO:0007669"/>
    <property type="project" value="InterPro"/>
</dbReference>
<evidence type="ECO:0000256" key="1">
    <source>
        <dbReference type="ARBA" id="ARBA00023002"/>
    </source>
</evidence>
<dbReference type="InterPro" id="IPR002938">
    <property type="entry name" value="FAD-bd"/>
</dbReference>
<keyword evidence="5" id="KW-1185">Reference proteome</keyword>
<dbReference type="Proteomes" id="UP000184440">
    <property type="component" value="Unassembled WGS sequence"/>
</dbReference>
<dbReference type="OrthoDB" id="4568714at2"/>
<organism evidence="4 5">
    <name type="scientific">Cryptosporangium aurantiacum</name>
    <dbReference type="NCBI Taxonomy" id="134849"/>
    <lineage>
        <taxon>Bacteria</taxon>
        <taxon>Bacillati</taxon>
        <taxon>Actinomycetota</taxon>
        <taxon>Actinomycetes</taxon>
        <taxon>Cryptosporangiales</taxon>
        <taxon>Cryptosporangiaceae</taxon>
        <taxon>Cryptosporangium</taxon>
    </lineage>
</organism>
<dbReference type="NCBIfam" id="NF005313">
    <property type="entry name" value="PRK06847.1"/>
    <property type="match status" value="1"/>
</dbReference>
<gene>
    <name evidence="4" type="ORF">SAMN05443668_117128</name>
</gene>
<dbReference type="Pfam" id="PF01494">
    <property type="entry name" value="FAD_binding_3"/>
    <property type="match status" value="1"/>
</dbReference>
<dbReference type="STRING" id="134849.SAMN05443668_117128"/>
<dbReference type="InterPro" id="IPR050493">
    <property type="entry name" value="FAD-dep_Monooxygenase_BioMet"/>
</dbReference>
<keyword evidence="2" id="KW-0503">Monooxygenase</keyword>
<dbReference type="EMBL" id="FRCS01000017">
    <property type="protein sequence ID" value="SHN46745.1"/>
    <property type="molecule type" value="Genomic_DNA"/>
</dbReference>
<dbReference type="Gene3D" id="3.50.50.60">
    <property type="entry name" value="FAD/NAD(P)-binding domain"/>
    <property type="match status" value="1"/>
</dbReference>
<evidence type="ECO:0000313" key="5">
    <source>
        <dbReference type="Proteomes" id="UP000184440"/>
    </source>
</evidence>